<keyword evidence="13" id="KW-0326">Glycosidase</keyword>
<dbReference type="InterPro" id="IPR005122">
    <property type="entry name" value="Uracil-DNA_glycosylase-like"/>
</dbReference>
<evidence type="ECO:0000256" key="11">
    <source>
        <dbReference type="ARBA" id="ARBA00023204"/>
    </source>
</evidence>
<evidence type="ECO:0000256" key="1">
    <source>
        <dbReference type="ARBA" id="ARBA00001400"/>
    </source>
</evidence>
<dbReference type="CDD" id="cd10030">
    <property type="entry name" value="UDG-F4_TTUDGA_SPO1dp_like"/>
    <property type="match status" value="1"/>
</dbReference>
<keyword evidence="6" id="KW-0479">Metal-binding</keyword>
<organism evidence="13 14">
    <name type="scientific">Rarispira pelagica</name>
    <dbReference type="NCBI Taxonomy" id="3141764"/>
    <lineage>
        <taxon>Bacteria</taxon>
        <taxon>Pseudomonadati</taxon>
        <taxon>Spirochaetota</taxon>
        <taxon>Spirochaetia</taxon>
        <taxon>Winmispirales</taxon>
        <taxon>Winmispiraceae</taxon>
        <taxon>Rarispira</taxon>
    </lineage>
</organism>
<dbReference type="SUPFAM" id="SSF52141">
    <property type="entry name" value="Uracil-DNA glycosylase-like"/>
    <property type="match status" value="1"/>
</dbReference>
<evidence type="ECO:0000256" key="4">
    <source>
        <dbReference type="ARBA" id="ARBA00019403"/>
    </source>
</evidence>
<comment type="similarity">
    <text evidence="2">Belongs to the uracil-DNA glycosylase (UDG) superfamily. Type 4 (UDGa) family.</text>
</comment>
<name>A0ABU9UDN4_9SPIR</name>
<dbReference type="PANTHER" id="PTHR33693:SF1">
    <property type="entry name" value="TYPE-4 URACIL-DNA GLYCOSYLASE"/>
    <property type="match status" value="1"/>
</dbReference>
<comment type="catalytic activity">
    <reaction evidence="1">
        <text>Hydrolyzes single-stranded DNA or mismatched double-stranded DNA and polynucleotides, releasing free uracil.</text>
        <dbReference type="EC" id="3.2.2.27"/>
    </reaction>
</comment>
<dbReference type="InterPro" id="IPR005273">
    <property type="entry name" value="Ura-DNA_glyco_family4"/>
</dbReference>
<keyword evidence="9" id="KW-0408">Iron</keyword>
<evidence type="ECO:0000256" key="9">
    <source>
        <dbReference type="ARBA" id="ARBA00023004"/>
    </source>
</evidence>
<dbReference type="SMART" id="SM00987">
    <property type="entry name" value="UreE_C"/>
    <property type="match status" value="1"/>
</dbReference>
<dbReference type="Proteomes" id="UP001466331">
    <property type="component" value="Unassembled WGS sequence"/>
</dbReference>
<dbReference type="Pfam" id="PF03167">
    <property type="entry name" value="UDG"/>
    <property type="match status" value="1"/>
</dbReference>
<dbReference type="NCBIfam" id="TIGR00758">
    <property type="entry name" value="UDG_fam4"/>
    <property type="match status" value="1"/>
</dbReference>
<dbReference type="GO" id="GO:0004844">
    <property type="term" value="F:uracil DNA N-glycosylase activity"/>
    <property type="evidence" value="ECO:0007669"/>
    <property type="project" value="UniProtKB-EC"/>
</dbReference>
<protein>
    <recommendedName>
        <fullName evidence="4">Type-4 uracil-DNA glycosylase</fullName>
        <ecNumber evidence="3">3.2.2.27</ecNumber>
    </recommendedName>
</protein>
<evidence type="ECO:0000256" key="8">
    <source>
        <dbReference type="ARBA" id="ARBA00022801"/>
    </source>
</evidence>
<dbReference type="InterPro" id="IPR051536">
    <property type="entry name" value="UDG_Type-4/5"/>
</dbReference>
<dbReference type="EMBL" id="JBCHKQ010000005">
    <property type="protein sequence ID" value="MEM5948780.1"/>
    <property type="molecule type" value="Genomic_DNA"/>
</dbReference>
<sequence>MEKNIKSELWDIAWCIQDIADGGWRKEHPPLPVEKVIYSEHSVTASDNGEEVSSRNSAHDISEGTVSVDIITSDILECKKCRLASGRIQAVPGIAIKGLPVLVVGEAPGADEDRMGEPFVGKAGKYLDKWLAAIGLERKKDVNILNVVKCRPPNNRDPLPDEIEACIPYLKAQISLLKPVVILTLGRFATSVLTGSEEGITKIRGKIYKYDGIPLVPTFHPSAVLRNQTLKRPVWEDLKLLKMILNKQLKG</sequence>
<evidence type="ECO:0000256" key="3">
    <source>
        <dbReference type="ARBA" id="ARBA00012030"/>
    </source>
</evidence>
<dbReference type="PANTHER" id="PTHR33693">
    <property type="entry name" value="TYPE-5 URACIL-DNA GLYCOSYLASE"/>
    <property type="match status" value="1"/>
</dbReference>
<feature type="domain" description="Uracil-DNA glycosylase-like" evidence="12">
    <location>
        <begin position="92"/>
        <end position="239"/>
    </location>
</feature>
<keyword evidence="5" id="KW-0004">4Fe-4S</keyword>
<dbReference type="EC" id="3.2.2.27" evidence="3"/>
<evidence type="ECO:0000313" key="13">
    <source>
        <dbReference type="EMBL" id="MEM5948780.1"/>
    </source>
</evidence>
<keyword evidence="8 13" id="KW-0378">Hydrolase</keyword>
<evidence type="ECO:0000256" key="6">
    <source>
        <dbReference type="ARBA" id="ARBA00022723"/>
    </source>
</evidence>
<evidence type="ECO:0000259" key="12">
    <source>
        <dbReference type="SMART" id="SM00986"/>
    </source>
</evidence>
<dbReference type="RefSeq" id="WP_420070230.1">
    <property type="nucleotide sequence ID" value="NZ_JBCHKQ010000005.1"/>
</dbReference>
<evidence type="ECO:0000256" key="2">
    <source>
        <dbReference type="ARBA" id="ARBA00006521"/>
    </source>
</evidence>
<gene>
    <name evidence="13" type="ORF">WKV44_09540</name>
</gene>
<keyword evidence="11" id="KW-0234">DNA repair</keyword>
<keyword evidence="7" id="KW-0227">DNA damage</keyword>
<comment type="caution">
    <text evidence="13">The sequence shown here is derived from an EMBL/GenBank/DDBJ whole genome shotgun (WGS) entry which is preliminary data.</text>
</comment>
<reference evidence="13 14" key="1">
    <citation type="submission" date="2024-03" db="EMBL/GenBank/DDBJ databases">
        <title>Ignisphaera cupida sp. nov., a hyperthermophilic hydrolytic archaeon from a hot spring of Kamchatka, and proposal of Ignisphaeraceae fam. nov.</title>
        <authorList>
            <person name="Podosokorskaya O.A."/>
            <person name="Elcheninov A.G."/>
            <person name="Maltseva A.I."/>
            <person name="Zayulina K.S."/>
            <person name="Novikov A."/>
            <person name="Merkel A.Y."/>
        </authorList>
    </citation>
    <scope>NUCLEOTIDE SEQUENCE [LARGE SCALE GENOMIC DNA]</scope>
    <source>
        <strain evidence="13 14">38H-sp</strain>
    </source>
</reference>
<proteinExistence type="inferred from homology"/>
<keyword evidence="10" id="KW-0411">Iron-sulfur</keyword>
<evidence type="ECO:0000256" key="5">
    <source>
        <dbReference type="ARBA" id="ARBA00022485"/>
    </source>
</evidence>
<evidence type="ECO:0000256" key="7">
    <source>
        <dbReference type="ARBA" id="ARBA00022763"/>
    </source>
</evidence>
<evidence type="ECO:0000313" key="14">
    <source>
        <dbReference type="Proteomes" id="UP001466331"/>
    </source>
</evidence>
<dbReference type="InterPro" id="IPR036895">
    <property type="entry name" value="Uracil-DNA_glycosylase-like_sf"/>
</dbReference>
<accession>A0ABU9UDN4</accession>
<evidence type="ECO:0000256" key="10">
    <source>
        <dbReference type="ARBA" id="ARBA00023014"/>
    </source>
</evidence>
<dbReference type="Gene3D" id="3.40.470.10">
    <property type="entry name" value="Uracil-DNA glycosylase-like domain"/>
    <property type="match status" value="1"/>
</dbReference>
<keyword evidence="14" id="KW-1185">Reference proteome</keyword>
<dbReference type="SMART" id="SM00986">
    <property type="entry name" value="UDG"/>
    <property type="match status" value="1"/>
</dbReference>